<proteinExistence type="predicted"/>
<dbReference type="InterPro" id="IPR005152">
    <property type="entry name" value="Lipase_secreted"/>
</dbReference>
<dbReference type="GO" id="GO:0016042">
    <property type="term" value="P:lipid catabolic process"/>
    <property type="evidence" value="ECO:0007669"/>
    <property type="project" value="InterPro"/>
</dbReference>
<keyword evidence="1" id="KW-0812">Transmembrane</keyword>
<dbReference type="AlphaFoldDB" id="A0A6J7RFU2"/>
<dbReference type="Pfam" id="PF03583">
    <property type="entry name" value="LIP"/>
    <property type="match status" value="1"/>
</dbReference>
<reference evidence="2" key="1">
    <citation type="submission" date="2020-05" db="EMBL/GenBank/DDBJ databases">
        <authorList>
            <person name="Chiriac C."/>
            <person name="Salcher M."/>
            <person name="Ghai R."/>
            <person name="Kavagutti S V."/>
        </authorList>
    </citation>
    <scope>NUCLEOTIDE SEQUENCE</scope>
</reference>
<dbReference type="SUPFAM" id="SSF53474">
    <property type="entry name" value="alpha/beta-Hydrolases"/>
    <property type="match status" value="1"/>
</dbReference>
<accession>A0A6J7RFU2</accession>
<name>A0A6J7RFU2_9ZZZZ</name>
<keyword evidence="1" id="KW-1133">Transmembrane helix</keyword>
<evidence type="ECO:0000313" key="2">
    <source>
        <dbReference type="EMBL" id="CAB5027695.1"/>
    </source>
</evidence>
<dbReference type="PIRSF" id="PIRSF029171">
    <property type="entry name" value="Esterase_LipA"/>
    <property type="match status" value="1"/>
</dbReference>
<organism evidence="2">
    <name type="scientific">freshwater metagenome</name>
    <dbReference type="NCBI Taxonomy" id="449393"/>
    <lineage>
        <taxon>unclassified sequences</taxon>
        <taxon>metagenomes</taxon>
        <taxon>ecological metagenomes</taxon>
    </lineage>
</organism>
<dbReference type="PANTHER" id="PTHR34853">
    <property type="match status" value="1"/>
</dbReference>
<evidence type="ECO:0000256" key="1">
    <source>
        <dbReference type="SAM" id="Phobius"/>
    </source>
</evidence>
<dbReference type="Gene3D" id="3.40.50.1820">
    <property type="entry name" value="alpha/beta hydrolase"/>
    <property type="match status" value="2"/>
</dbReference>
<gene>
    <name evidence="2" type="ORF">UFOPK3992_02111</name>
</gene>
<dbReference type="PANTHER" id="PTHR34853:SF1">
    <property type="entry name" value="LIPASE 5"/>
    <property type="match status" value="1"/>
</dbReference>
<protein>
    <submittedName>
        <fullName evidence="2">Unannotated protein</fullName>
    </submittedName>
</protein>
<dbReference type="EMBL" id="CAFBOZ010000403">
    <property type="protein sequence ID" value="CAB5027695.1"/>
    <property type="molecule type" value="Genomic_DNA"/>
</dbReference>
<dbReference type="InterPro" id="IPR029058">
    <property type="entry name" value="AB_hydrolase_fold"/>
</dbReference>
<keyword evidence="1" id="KW-0472">Membrane</keyword>
<sequence>MPEVRTRSRWWVTALAVVGALSLIAGVVGVGVVGVRWLAFRSADEQRATSQSAFYSAPESIPPTPGTIIRSEPLEYSVVGGRGFRVVYTSLDSAGVPIAVSGRIFLPDTPAPAGGRRVLAWAHGTVGLAASCAPSGATSYTTTGWLEPALQRGWVVTATDYAGLGMPGPSTYLVGGQEARDVVNSVRAARAFAGSAAGADWVVFGASQGGHAALWTAHEAARLAPELRLRGVAAAVPAAELAAIMTVQWHTVVGWVIGPDALSGWRIAHPDRDFEAALSESGRNQAGALSSMCVAEGTVSALVLNTVKGSFFEANPLTDPAWSATVEEETPPPPPAGMPMFLAQGMADKVVLAGSNALLQNTWCPQGVTITSLWLPTMSHQNTSIVAGPAVVNWAADRFAGAPAVSTCSLGVPAPVSPLPR</sequence>
<feature type="transmembrane region" description="Helical" evidence="1">
    <location>
        <begin position="12"/>
        <end position="39"/>
    </location>
</feature>
<dbReference type="GO" id="GO:0004806">
    <property type="term" value="F:triacylglycerol lipase activity"/>
    <property type="evidence" value="ECO:0007669"/>
    <property type="project" value="InterPro"/>
</dbReference>